<evidence type="ECO:0000313" key="1">
    <source>
        <dbReference type="EMBL" id="GLR51907.1"/>
    </source>
</evidence>
<keyword evidence="2" id="KW-1185">Reference proteome</keyword>
<proteinExistence type="predicted"/>
<sequence>MKVGSRPISERMRSYSSGFSPWAAISSGVIGRVFEMVIVARLVVEGRIAVSLTYAARQRDRKMTAITGETACSGRAVVTRRAVGDEAAQP</sequence>
<dbReference type="EMBL" id="BSOP01000021">
    <property type="protein sequence ID" value="GLR51907.1"/>
    <property type="molecule type" value="Genomic_DNA"/>
</dbReference>
<protein>
    <submittedName>
        <fullName evidence="1">Uncharacterized protein</fullName>
    </submittedName>
</protein>
<gene>
    <name evidence="1" type="ORF">GCM10007923_31180</name>
</gene>
<name>A0ABQ5ZMK2_9HYPH</name>
<organism evidence="1 2">
    <name type="scientific">Shinella yambaruensis</name>
    <dbReference type="NCBI Taxonomy" id="415996"/>
    <lineage>
        <taxon>Bacteria</taxon>
        <taxon>Pseudomonadati</taxon>
        <taxon>Pseudomonadota</taxon>
        <taxon>Alphaproteobacteria</taxon>
        <taxon>Hyphomicrobiales</taxon>
        <taxon>Rhizobiaceae</taxon>
        <taxon>Shinella</taxon>
    </lineage>
</organism>
<comment type="caution">
    <text evidence="1">The sequence shown here is derived from an EMBL/GenBank/DDBJ whole genome shotgun (WGS) entry which is preliminary data.</text>
</comment>
<reference evidence="2" key="1">
    <citation type="journal article" date="2019" name="Int. J. Syst. Evol. Microbiol.">
        <title>The Global Catalogue of Microorganisms (GCM) 10K type strain sequencing project: providing services to taxonomists for standard genome sequencing and annotation.</title>
        <authorList>
            <consortium name="The Broad Institute Genomics Platform"/>
            <consortium name="The Broad Institute Genome Sequencing Center for Infectious Disease"/>
            <person name="Wu L."/>
            <person name="Ma J."/>
        </authorList>
    </citation>
    <scope>NUCLEOTIDE SEQUENCE [LARGE SCALE GENOMIC DNA]</scope>
    <source>
        <strain evidence="2">NBRC 102122</strain>
    </source>
</reference>
<dbReference type="Proteomes" id="UP001156702">
    <property type="component" value="Unassembled WGS sequence"/>
</dbReference>
<evidence type="ECO:0000313" key="2">
    <source>
        <dbReference type="Proteomes" id="UP001156702"/>
    </source>
</evidence>
<accession>A0ABQ5ZMK2</accession>